<dbReference type="PATRIC" id="fig|1223523.3.peg.4442"/>
<feature type="domain" description="DUF397" evidence="1">
    <location>
        <begin position="12"/>
        <end position="66"/>
    </location>
</feature>
<dbReference type="Proteomes" id="UP000011740">
    <property type="component" value="Unassembled WGS sequence"/>
</dbReference>
<dbReference type="Pfam" id="PF04149">
    <property type="entry name" value="DUF397"/>
    <property type="match status" value="1"/>
</dbReference>
<dbReference type="EMBL" id="AORZ01000080">
    <property type="protein sequence ID" value="EME98349.1"/>
    <property type="molecule type" value="Genomic_DNA"/>
</dbReference>
<comment type="caution">
    <text evidence="2">The sequence shown here is derived from an EMBL/GenBank/DDBJ whole genome shotgun (WGS) entry which is preliminary data.</text>
</comment>
<organism evidence="2 3">
    <name type="scientific">Streptomyces mobaraensis (strain ATCC 29032 / DSM 40847 / JCM 4168 / NBRC 13819 / NCIMB 11159 / IPCR 16-22)</name>
    <dbReference type="NCBI Taxonomy" id="1223523"/>
    <lineage>
        <taxon>Bacteria</taxon>
        <taxon>Bacillati</taxon>
        <taxon>Actinomycetota</taxon>
        <taxon>Actinomycetes</taxon>
        <taxon>Kitasatosporales</taxon>
        <taxon>Streptomycetaceae</taxon>
        <taxon>Streptomyces</taxon>
    </lineage>
</organism>
<protein>
    <submittedName>
        <fullName evidence="2">Regulatory protein</fullName>
    </submittedName>
</protein>
<name>M3BFK0_STRM1</name>
<proteinExistence type="predicted"/>
<reference evidence="2 3" key="1">
    <citation type="journal article" date="2013" name="Genome Announc.">
        <title>Whole-Genome Shotgun Assembly and Analysis of the Genome of Streptomyces mobaraensis DSM 40847, a Strain for Industrial Production of Microbial Transglutaminase.</title>
        <authorList>
            <person name="Yang H."/>
            <person name="He T."/>
            <person name="Wu W."/>
            <person name="Zhu W."/>
            <person name="Lu B."/>
            <person name="Sun W."/>
        </authorList>
    </citation>
    <scope>NUCLEOTIDE SEQUENCE [LARGE SCALE GENOMIC DNA]</scope>
    <source>
        <strain evidence="2 3">DSM 40847</strain>
    </source>
</reference>
<dbReference type="STRING" id="1223523.H340_21811"/>
<dbReference type="InterPro" id="IPR007278">
    <property type="entry name" value="DUF397"/>
</dbReference>
<dbReference type="RefSeq" id="WP_004949435.1">
    <property type="nucleotide sequence ID" value="NZ_AORZ01000080.1"/>
</dbReference>
<dbReference type="AlphaFoldDB" id="M3BFK0"/>
<evidence type="ECO:0000313" key="3">
    <source>
        <dbReference type="Proteomes" id="UP000011740"/>
    </source>
</evidence>
<accession>M3BFK0</accession>
<gene>
    <name evidence="2" type="ORF">H340_21811</name>
</gene>
<evidence type="ECO:0000259" key="1">
    <source>
        <dbReference type="Pfam" id="PF04149"/>
    </source>
</evidence>
<sequence length="68" mass="7390">MMNTTADLTPTTWKKSTYCEGNGGECLEWAPAYAPSGITPVRDSKHPAKRALFFPAPAWSAFVASVQE</sequence>
<evidence type="ECO:0000313" key="2">
    <source>
        <dbReference type="EMBL" id="EME98349.1"/>
    </source>
</evidence>